<dbReference type="NCBIfam" id="TIGR03361">
    <property type="entry name" value="VI_Rhs_Vgr"/>
    <property type="match status" value="1"/>
</dbReference>
<dbReference type="GO" id="GO:0005576">
    <property type="term" value="C:extracellular region"/>
    <property type="evidence" value="ECO:0007669"/>
    <property type="project" value="UniProtKB-SubCell"/>
</dbReference>
<evidence type="ECO:0000313" key="8">
    <source>
        <dbReference type="Proteomes" id="UP000238823"/>
    </source>
</evidence>
<dbReference type="InterPro" id="IPR006531">
    <property type="entry name" value="Gp5/Vgr_OB"/>
</dbReference>
<keyword evidence="3" id="KW-0964">Secreted</keyword>
<dbReference type="Gene3D" id="4.10.220.110">
    <property type="match status" value="1"/>
</dbReference>
<dbReference type="NCBIfam" id="TIGR01646">
    <property type="entry name" value="vgr_GE"/>
    <property type="match status" value="1"/>
</dbReference>
<dbReference type="SUPFAM" id="SSF69349">
    <property type="entry name" value="Phage fibre proteins"/>
    <property type="match status" value="1"/>
</dbReference>
<dbReference type="Pfam" id="PF22178">
    <property type="entry name" value="Gp5_trimer_C"/>
    <property type="match status" value="1"/>
</dbReference>
<dbReference type="Gene3D" id="3.55.50.10">
    <property type="entry name" value="Baseplate protein-like domains"/>
    <property type="match status" value="1"/>
</dbReference>
<dbReference type="InterPro" id="IPR006533">
    <property type="entry name" value="T6SS_Vgr_RhsGE"/>
</dbReference>
<evidence type="ECO:0000259" key="6">
    <source>
        <dbReference type="Pfam" id="PF22178"/>
    </source>
</evidence>
<dbReference type="Gene3D" id="2.40.50.230">
    <property type="entry name" value="Gp5 N-terminal domain"/>
    <property type="match status" value="1"/>
</dbReference>
<dbReference type="Pfam" id="PF04717">
    <property type="entry name" value="Phage_base_V"/>
    <property type="match status" value="1"/>
</dbReference>
<dbReference type="EMBL" id="PVNL01000013">
    <property type="protein sequence ID" value="PRQ09746.1"/>
    <property type="molecule type" value="Genomic_DNA"/>
</dbReference>
<evidence type="ECO:0000259" key="5">
    <source>
        <dbReference type="Pfam" id="PF04717"/>
    </source>
</evidence>
<dbReference type="InterPro" id="IPR050708">
    <property type="entry name" value="T6SS_VgrG/RHS"/>
</dbReference>
<dbReference type="PANTHER" id="PTHR32305:SF15">
    <property type="entry name" value="PROTEIN RHSA-RELATED"/>
    <property type="match status" value="1"/>
</dbReference>
<evidence type="ECO:0000313" key="7">
    <source>
        <dbReference type="EMBL" id="PRQ09746.1"/>
    </source>
</evidence>
<organism evidence="7 8">
    <name type="scientific">Enhygromyxa salina</name>
    <dbReference type="NCBI Taxonomy" id="215803"/>
    <lineage>
        <taxon>Bacteria</taxon>
        <taxon>Pseudomonadati</taxon>
        <taxon>Myxococcota</taxon>
        <taxon>Polyangia</taxon>
        <taxon>Nannocystales</taxon>
        <taxon>Nannocystaceae</taxon>
        <taxon>Enhygromyxa</taxon>
    </lineage>
</organism>
<evidence type="ECO:0000256" key="1">
    <source>
        <dbReference type="ARBA" id="ARBA00004613"/>
    </source>
</evidence>
<evidence type="ECO:0000256" key="3">
    <source>
        <dbReference type="ARBA" id="ARBA00022525"/>
    </source>
</evidence>
<comment type="caution">
    <text evidence="7">The sequence shown here is derived from an EMBL/GenBank/DDBJ whole genome shotgun (WGS) entry which is preliminary data.</text>
</comment>
<reference evidence="7 8" key="1">
    <citation type="submission" date="2018-03" db="EMBL/GenBank/DDBJ databases">
        <title>Draft Genome Sequences of the Obligatory Marine Myxobacteria Enhygromyxa salina SWB007.</title>
        <authorList>
            <person name="Poehlein A."/>
            <person name="Moghaddam J.A."/>
            <person name="Harms H."/>
            <person name="Alanjari M."/>
            <person name="Koenig G.M."/>
            <person name="Daniel R."/>
            <person name="Schaeberle T.F."/>
        </authorList>
    </citation>
    <scope>NUCLEOTIDE SEQUENCE [LARGE SCALE GENOMIC DNA]</scope>
    <source>
        <strain evidence="7 8">SWB007</strain>
    </source>
</reference>
<dbReference type="PANTHER" id="PTHR32305">
    <property type="match status" value="1"/>
</dbReference>
<proteinExistence type="inferred from homology"/>
<sequence length="756" mass="82241">MPVPPVEYTFTIVDGPMVTWQVRSLHFYEALSEPYVLNLTIVTDDLGAGAEILLGCSSELTIDRQTVSRTIHGVVRAVESLGMDANRLHLRLEIVPALRLLDQRVDTRSWQAATVPEVVEEVLAAALVDYDRAVELDGLTRTYMPRQTIVQYHESDLDFVSRLLEEEGISYRFDHERGSGEVLILEDSNAAVVEVVTIDENSVLFVDSDNPELASVETVQEIKSLRELTPTAVYQRVFDWMTPTTPIESAAPANGKADQDDFGRRREIYHHGRFVEPDPGPRTLRKLGWRTQLDKMIGGVSNVTGIIPGRRFSVFDIEHAELAGELLIRRAIHTGDCPEVVLESPGIAPRYQNHFECLVYVPEQPVLPQIRTPQPRVHGPQTAIVTGPPGEEIHTDEYGRVKVRFDWDRKLNLDDDTSMWIRVAHNWAGPGFGTFFVPRIGMEVVVEFLEGRPDQPLIVGCIYNGDNAISVGVPENKTQSTIRTSSSPGGGGYNELRFEDGAGCEEIYLHAQKNLNEVVGYCHSTSVMANQSNTVGANQTQTIGAAQTETVGAAQTLSVGADRCKTVRGDETNILLAKRTTTVACDETLTVSGKSTVTSQGLYSLTGLASFEQTVVGKNSLRVTAGESGSGQGSICVDDKFELTACNRVALLQGEDAQMTIEGGVVTHTTNNTFDIHAVGNLGLESGAVLSAGAMEQVVLTQGSGKLDMSCNMVRVEAEGITLTVGDSTITISKDTVEIKSSGPVSVKGSVVNLNC</sequence>
<protein>
    <submittedName>
        <fullName evidence="7">Phage-related baseplate assembly protein</fullName>
    </submittedName>
</protein>
<evidence type="ECO:0000256" key="2">
    <source>
        <dbReference type="ARBA" id="ARBA00005558"/>
    </source>
</evidence>
<comment type="similarity">
    <text evidence="2">Belongs to the VgrG protein family.</text>
</comment>
<accession>A0A2S9YXB7</accession>
<dbReference type="Proteomes" id="UP000238823">
    <property type="component" value="Unassembled WGS sequence"/>
</dbReference>
<dbReference type="SUPFAM" id="SSF69279">
    <property type="entry name" value="Phage tail proteins"/>
    <property type="match status" value="2"/>
</dbReference>
<evidence type="ECO:0000256" key="4">
    <source>
        <dbReference type="SAM" id="MobiDB-lite"/>
    </source>
</evidence>
<dbReference type="InterPro" id="IPR017847">
    <property type="entry name" value="T6SS_RhsGE_Vgr_subset"/>
</dbReference>
<feature type="region of interest" description="Disordered" evidence="4">
    <location>
        <begin position="372"/>
        <end position="391"/>
    </location>
</feature>
<dbReference type="Pfam" id="PF05954">
    <property type="entry name" value="Phage_GPD"/>
    <property type="match status" value="1"/>
</dbReference>
<dbReference type="AlphaFoldDB" id="A0A2S9YXB7"/>
<gene>
    <name evidence="7" type="ORF">ENSA7_05010</name>
</gene>
<dbReference type="InterPro" id="IPR037026">
    <property type="entry name" value="Vgr_OB-fold_dom_sf"/>
</dbReference>
<dbReference type="Gene3D" id="2.30.110.50">
    <property type="match status" value="1"/>
</dbReference>
<dbReference type="SUPFAM" id="SSF69255">
    <property type="entry name" value="gp5 N-terminal domain-like"/>
    <property type="match status" value="1"/>
</dbReference>
<comment type="subcellular location">
    <subcellularLocation>
        <location evidence="1">Secreted</location>
    </subcellularLocation>
</comment>
<feature type="domain" description="Gp5/Type VI secretion system Vgr protein OB-fold" evidence="5">
    <location>
        <begin position="395"/>
        <end position="463"/>
    </location>
</feature>
<name>A0A2S9YXB7_9BACT</name>
<dbReference type="InterPro" id="IPR054030">
    <property type="entry name" value="Gp5_Vgr_C"/>
</dbReference>
<feature type="domain" description="Gp5/Type VI secretion system Vgr C-terminal trimerisation" evidence="6">
    <location>
        <begin position="480"/>
        <end position="591"/>
    </location>
</feature>